<evidence type="ECO:0000259" key="5">
    <source>
        <dbReference type="Pfam" id="PF25989"/>
    </source>
</evidence>
<dbReference type="NCBIfam" id="TIGR01730">
    <property type="entry name" value="RND_mfp"/>
    <property type="match status" value="1"/>
</dbReference>
<dbReference type="Proteomes" id="UP000295399">
    <property type="component" value="Unassembled WGS sequence"/>
</dbReference>
<comment type="similarity">
    <text evidence="1">Belongs to the membrane fusion protein (MFP) (TC 8.A.1) family.</text>
</comment>
<dbReference type="AlphaFoldDB" id="A0A4R2PDK9"/>
<dbReference type="RefSeq" id="WP_132709027.1">
    <property type="nucleotide sequence ID" value="NZ_JACIGF010000009.1"/>
</dbReference>
<organism evidence="6 7">
    <name type="scientific">Rhodothalassium salexigens DSM 2132</name>
    <dbReference type="NCBI Taxonomy" id="1188247"/>
    <lineage>
        <taxon>Bacteria</taxon>
        <taxon>Pseudomonadati</taxon>
        <taxon>Pseudomonadota</taxon>
        <taxon>Alphaproteobacteria</taxon>
        <taxon>Rhodothalassiales</taxon>
        <taxon>Rhodothalassiaceae</taxon>
        <taxon>Rhodothalassium</taxon>
    </lineage>
</organism>
<evidence type="ECO:0000256" key="2">
    <source>
        <dbReference type="SAM" id="Coils"/>
    </source>
</evidence>
<dbReference type="InterPro" id="IPR058792">
    <property type="entry name" value="Beta-barrel_RND_2"/>
</dbReference>
<evidence type="ECO:0000313" key="6">
    <source>
        <dbReference type="EMBL" id="TCP32538.1"/>
    </source>
</evidence>
<dbReference type="EMBL" id="SLXO01000009">
    <property type="protein sequence ID" value="TCP32538.1"/>
    <property type="molecule type" value="Genomic_DNA"/>
</dbReference>
<dbReference type="GO" id="GO:1990281">
    <property type="term" value="C:efflux pump complex"/>
    <property type="evidence" value="ECO:0007669"/>
    <property type="project" value="TreeGrafter"/>
</dbReference>
<name>A0A4R2PDK9_RHOSA</name>
<evidence type="ECO:0000259" key="4">
    <source>
        <dbReference type="Pfam" id="PF25954"/>
    </source>
</evidence>
<evidence type="ECO:0000256" key="1">
    <source>
        <dbReference type="ARBA" id="ARBA00009477"/>
    </source>
</evidence>
<evidence type="ECO:0000259" key="3">
    <source>
        <dbReference type="Pfam" id="PF25917"/>
    </source>
</evidence>
<sequence>MRKAFTLLLLLFAAALVAGGVYLIQRGPQGQQGAGFGGAGPVSVEVATVGYDQFADEIEAIGTATADESVTITARVSETVEEVHFDDGDRVDAGDVLVSLTDDEEVAQFTEAKARLKEAEQQLARIQDLVKRGNASEAARDEAVREVSAFRSQVEAARARVEDRRITAPFGGVLGLRRVSPGTLVSPGDEITTLDDVQPLKVDFAVPERFIADLSVGQAVSARVAAFPGRTFDGTMRTISSRVDPVSRAVTARAILPNPDSLLRPGMLMSVILRSNQRRSLAVSEDALVPVDDNQYVYVVRADNTVERRRVEVGARRPGVAEISDGLDAGERVVTAGTLRMRPGLTVRVLREDGAPAGAEGQTATAAAGM</sequence>
<dbReference type="Pfam" id="PF25954">
    <property type="entry name" value="Beta-barrel_RND_2"/>
    <property type="match status" value="1"/>
</dbReference>
<dbReference type="SUPFAM" id="SSF111369">
    <property type="entry name" value="HlyD-like secretion proteins"/>
    <property type="match status" value="1"/>
</dbReference>
<dbReference type="Pfam" id="PF25989">
    <property type="entry name" value="YknX_C"/>
    <property type="match status" value="1"/>
</dbReference>
<dbReference type="OrthoDB" id="9806939at2"/>
<reference evidence="6 7" key="1">
    <citation type="submission" date="2019-03" db="EMBL/GenBank/DDBJ databases">
        <title>Genomic Encyclopedia of Type Strains, Phase IV (KMG-IV): sequencing the most valuable type-strain genomes for metagenomic binning, comparative biology and taxonomic classification.</title>
        <authorList>
            <person name="Goeker M."/>
        </authorList>
    </citation>
    <scope>NUCLEOTIDE SEQUENCE [LARGE SCALE GENOMIC DNA]</scope>
    <source>
        <strain evidence="6 7">DSM 2132</strain>
    </source>
</reference>
<evidence type="ECO:0000313" key="7">
    <source>
        <dbReference type="Proteomes" id="UP000295399"/>
    </source>
</evidence>
<keyword evidence="2" id="KW-0175">Coiled coil</keyword>
<dbReference type="PANTHER" id="PTHR30469">
    <property type="entry name" value="MULTIDRUG RESISTANCE PROTEIN MDTA"/>
    <property type="match status" value="1"/>
</dbReference>
<dbReference type="InterPro" id="IPR006143">
    <property type="entry name" value="RND_pump_MFP"/>
</dbReference>
<accession>A0A4R2PDK9</accession>
<keyword evidence="7" id="KW-1185">Reference proteome</keyword>
<dbReference type="InterPro" id="IPR058625">
    <property type="entry name" value="MdtA-like_BSH"/>
</dbReference>
<dbReference type="GO" id="GO:0015562">
    <property type="term" value="F:efflux transmembrane transporter activity"/>
    <property type="evidence" value="ECO:0007669"/>
    <property type="project" value="TreeGrafter"/>
</dbReference>
<dbReference type="FunFam" id="2.40.30.170:FF:000010">
    <property type="entry name" value="Efflux RND transporter periplasmic adaptor subunit"/>
    <property type="match status" value="1"/>
</dbReference>
<dbReference type="InParanoid" id="A0A4R2PDK9"/>
<dbReference type="InterPro" id="IPR058637">
    <property type="entry name" value="YknX-like_C"/>
</dbReference>
<dbReference type="Gene3D" id="1.10.287.470">
    <property type="entry name" value="Helix hairpin bin"/>
    <property type="match status" value="1"/>
</dbReference>
<feature type="domain" description="Multidrug resistance protein MdtA-like barrel-sandwich hybrid" evidence="3">
    <location>
        <begin position="69"/>
        <end position="190"/>
    </location>
</feature>
<gene>
    <name evidence="6" type="ORF">EV659_10930</name>
</gene>
<protein>
    <submittedName>
        <fullName evidence="6">Membrane fusion protein (Multidrug efflux system)</fullName>
    </submittedName>
</protein>
<dbReference type="PANTHER" id="PTHR30469:SF16">
    <property type="entry name" value="HAE1 FAMILY EFFLUX PUMP MFP COMPONENT"/>
    <property type="match status" value="1"/>
</dbReference>
<dbReference type="Gene3D" id="2.40.50.100">
    <property type="match status" value="1"/>
</dbReference>
<proteinExistence type="inferred from homology"/>
<feature type="coiled-coil region" evidence="2">
    <location>
        <begin position="102"/>
        <end position="160"/>
    </location>
</feature>
<feature type="domain" description="CusB-like beta-barrel" evidence="4">
    <location>
        <begin position="202"/>
        <end position="276"/>
    </location>
</feature>
<comment type="caution">
    <text evidence="6">The sequence shown here is derived from an EMBL/GenBank/DDBJ whole genome shotgun (WGS) entry which is preliminary data.</text>
</comment>
<feature type="domain" description="YknX-like C-terminal permuted SH3-like" evidence="5">
    <location>
        <begin position="281"/>
        <end position="349"/>
    </location>
</feature>
<dbReference type="Gene3D" id="2.40.420.20">
    <property type="match status" value="1"/>
</dbReference>
<dbReference type="Gene3D" id="2.40.30.170">
    <property type="match status" value="1"/>
</dbReference>
<dbReference type="Pfam" id="PF25917">
    <property type="entry name" value="BSH_RND"/>
    <property type="match status" value="1"/>
</dbReference>